<reference evidence="2" key="1">
    <citation type="submission" date="2021-02" db="EMBL/GenBank/DDBJ databases">
        <authorList>
            <person name="Bekaert M."/>
        </authorList>
    </citation>
    <scope>NUCLEOTIDE SEQUENCE</scope>
    <source>
        <strain evidence="2">IoA-00</strain>
    </source>
</reference>
<dbReference type="AlphaFoldDB" id="A0A7R8GZN3"/>
<feature type="region of interest" description="Disordered" evidence="1">
    <location>
        <begin position="31"/>
        <end position="126"/>
    </location>
</feature>
<feature type="compositionally biased region" description="Basic residues" evidence="1">
    <location>
        <begin position="117"/>
        <end position="126"/>
    </location>
</feature>
<name>A0A7R8GZN3_LEPSM</name>
<dbReference type="Proteomes" id="UP000675881">
    <property type="component" value="Chromosome 1"/>
</dbReference>
<sequence length="126" mass="14244">MQPHNFTFQIASAGRVQFQDPQSAPIIEQEEEEAEKDIEQVTKSNEEQELIRNNNGCAPGEDDVINDENTTNENADEVEKTLITKEHGLKDMERRNDNKKPDLASGTSSQAEEDAKRKKTSKNQTK</sequence>
<gene>
    <name evidence="2" type="ORF">LSAA_1866</name>
</gene>
<feature type="compositionally biased region" description="Basic and acidic residues" evidence="1">
    <location>
        <begin position="77"/>
        <end position="102"/>
    </location>
</feature>
<proteinExistence type="predicted"/>
<evidence type="ECO:0000256" key="1">
    <source>
        <dbReference type="SAM" id="MobiDB-lite"/>
    </source>
</evidence>
<evidence type="ECO:0000313" key="3">
    <source>
        <dbReference type="Proteomes" id="UP000675881"/>
    </source>
</evidence>
<accession>A0A7R8GZN3</accession>
<organism evidence="2 3">
    <name type="scientific">Lepeophtheirus salmonis</name>
    <name type="common">Salmon louse</name>
    <name type="synonym">Caligus salmonis</name>
    <dbReference type="NCBI Taxonomy" id="72036"/>
    <lineage>
        <taxon>Eukaryota</taxon>
        <taxon>Metazoa</taxon>
        <taxon>Ecdysozoa</taxon>
        <taxon>Arthropoda</taxon>
        <taxon>Crustacea</taxon>
        <taxon>Multicrustacea</taxon>
        <taxon>Hexanauplia</taxon>
        <taxon>Copepoda</taxon>
        <taxon>Siphonostomatoida</taxon>
        <taxon>Caligidae</taxon>
        <taxon>Lepeophtheirus</taxon>
    </lineage>
</organism>
<evidence type="ECO:0000313" key="2">
    <source>
        <dbReference type="EMBL" id="CAF2755554.1"/>
    </source>
</evidence>
<dbReference type="EMBL" id="HG994580">
    <property type="protein sequence ID" value="CAF2755554.1"/>
    <property type="molecule type" value="Genomic_DNA"/>
</dbReference>
<keyword evidence="3" id="KW-1185">Reference proteome</keyword>
<protein>
    <submittedName>
        <fullName evidence="2">(salmon louse) hypothetical protein</fullName>
    </submittedName>
</protein>
<feature type="compositionally biased region" description="Basic and acidic residues" evidence="1">
    <location>
        <begin position="37"/>
        <end position="50"/>
    </location>
</feature>